<dbReference type="Proteomes" id="UP000813637">
    <property type="component" value="Unassembled WGS sequence"/>
</dbReference>
<organism evidence="1 2">
    <name type="scientific">Clostridium botulinum C</name>
    <dbReference type="NCBI Taxonomy" id="36828"/>
    <lineage>
        <taxon>Bacteria</taxon>
        <taxon>Bacillati</taxon>
        <taxon>Bacillota</taxon>
        <taxon>Clostridia</taxon>
        <taxon>Eubacteriales</taxon>
        <taxon>Clostridiaceae</taxon>
        <taxon>Clostridium</taxon>
    </lineage>
</organism>
<dbReference type="Gene3D" id="1.10.30.50">
    <property type="match status" value="1"/>
</dbReference>
<dbReference type="RefSeq" id="WP_198091069.1">
    <property type="nucleotide sequence ID" value="NZ_JAAMYB010000001.1"/>
</dbReference>
<proteinExistence type="predicted"/>
<evidence type="ECO:0008006" key="3">
    <source>
        <dbReference type="Google" id="ProtNLM"/>
    </source>
</evidence>
<protein>
    <recommendedName>
        <fullName evidence="3">HNH endonuclease</fullName>
    </recommendedName>
</protein>
<accession>A0A9Q3V6F6</accession>
<reference evidence="1" key="2">
    <citation type="journal article" date="2021" name="Microorganisms">
        <title>Extensive Genome Exploration of Clostridium botulinum Group III Field Strains.</title>
        <authorList>
            <person name="Fillo S."/>
            <person name="Giordani F."/>
            <person name="Tonon E."/>
            <person name="Drigo I."/>
            <person name="Anselmo A."/>
            <person name="Fortunato A."/>
            <person name="Lista F."/>
            <person name="Bano L."/>
        </authorList>
    </citation>
    <scope>NUCLEOTIDE SEQUENCE</scope>
    <source>
        <strain evidence="1">IZSVe-TV_9877_3_12</strain>
    </source>
</reference>
<reference evidence="1" key="1">
    <citation type="submission" date="2020-02" db="EMBL/GenBank/DDBJ databases">
        <authorList>
            <person name="Fillo S."/>
            <person name="Giordani F."/>
            <person name="Tonon E."/>
            <person name="Drigo I."/>
            <person name="Anselmo A."/>
            <person name="Fortunato A."/>
            <person name="Bano L."/>
            <person name="Lista F."/>
        </authorList>
    </citation>
    <scope>NUCLEOTIDE SEQUENCE</scope>
    <source>
        <strain evidence="1">IZSVe-TV_9877_3_12</strain>
    </source>
</reference>
<sequence>MRTLQKPKDSVEDVLKECISNIRDNNFKNRLYACKESIVLSTYEFEKKANIHRVYEIKPSDDVNGCVSSKEMCKIYNEKMAKKSAPGRKYYDKYKLVPRNGICPLCGQRTVSTLDHYLPKTKYPALAISPPNLIPACQDCNKVKSDIEFKNTEEETIHPYFDNVENEIWLYADIIKEDPLAFRFYIKKPKEWDEILYKRVKNHFQVFNLQKLYSAHAAEEFINIDKLLKKIFQKAGIKGLKEHIKDTIDSISEVYLNSWKIAMYREIYNNNWFYDIWITGKV</sequence>
<dbReference type="AlphaFoldDB" id="A0A9Q3V6F6"/>
<dbReference type="EMBL" id="JAAMYB010000001">
    <property type="protein sequence ID" value="MCD3193882.1"/>
    <property type="molecule type" value="Genomic_DNA"/>
</dbReference>
<evidence type="ECO:0000313" key="2">
    <source>
        <dbReference type="Proteomes" id="UP000813637"/>
    </source>
</evidence>
<comment type="caution">
    <text evidence="1">The sequence shown here is derived from an EMBL/GenBank/DDBJ whole genome shotgun (WGS) entry which is preliminary data.</text>
</comment>
<name>A0A9Q3V6F6_CLOBO</name>
<gene>
    <name evidence="1" type="ORF">G8S53_01075</name>
</gene>
<evidence type="ECO:0000313" key="1">
    <source>
        <dbReference type="EMBL" id="MCD3193882.1"/>
    </source>
</evidence>